<reference evidence="3" key="1">
    <citation type="journal article" date="2009" name="Rice">
        <title>De Novo Next Generation Sequencing of Plant Genomes.</title>
        <authorList>
            <person name="Rounsley S."/>
            <person name="Marri P.R."/>
            <person name="Yu Y."/>
            <person name="He R."/>
            <person name="Sisneros N."/>
            <person name="Goicoechea J.L."/>
            <person name="Lee S.J."/>
            <person name="Angelova A."/>
            <person name="Kudrna D."/>
            <person name="Luo M."/>
            <person name="Affourtit J."/>
            <person name="Desany B."/>
            <person name="Knight J."/>
            <person name="Niazi F."/>
            <person name="Egholm M."/>
            <person name="Wing R.A."/>
        </authorList>
    </citation>
    <scope>NUCLEOTIDE SEQUENCE [LARGE SCALE GENOMIC DNA]</scope>
    <source>
        <strain evidence="3">cv. IRGC 105608</strain>
    </source>
</reference>
<evidence type="ECO:0000313" key="4">
    <source>
        <dbReference type="Proteomes" id="UP000026960"/>
    </source>
</evidence>
<proteinExistence type="predicted"/>
<organism evidence="3">
    <name type="scientific">Oryza barthii</name>
    <dbReference type="NCBI Taxonomy" id="65489"/>
    <lineage>
        <taxon>Eukaryota</taxon>
        <taxon>Viridiplantae</taxon>
        <taxon>Streptophyta</taxon>
        <taxon>Embryophyta</taxon>
        <taxon>Tracheophyta</taxon>
        <taxon>Spermatophyta</taxon>
        <taxon>Magnoliopsida</taxon>
        <taxon>Liliopsida</taxon>
        <taxon>Poales</taxon>
        <taxon>Poaceae</taxon>
        <taxon>BOP clade</taxon>
        <taxon>Oryzoideae</taxon>
        <taxon>Oryzeae</taxon>
        <taxon>Oryzinae</taxon>
        <taxon>Oryza</taxon>
    </lineage>
</organism>
<evidence type="ECO:0000256" key="1">
    <source>
        <dbReference type="SAM" id="MobiDB-lite"/>
    </source>
</evidence>
<keyword evidence="2" id="KW-1133">Transmembrane helix</keyword>
<dbReference type="EnsemblPlants" id="OBART12G14900.1">
    <property type="protein sequence ID" value="OBART12G14900.1"/>
    <property type="gene ID" value="OBART12G14900"/>
</dbReference>
<accession>A0A0D3HVF4</accession>
<keyword evidence="2" id="KW-0812">Transmembrane</keyword>
<feature type="region of interest" description="Disordered" evidence="1">
    <location>
        <begin position="150"/>
        <end position="177"/>
    </location>
</feature>
<feature type="transmembrane region" description="Helical" evidence="2">
    <location>
        <begin position="33"/>
        <end position="54"/>
    </location>
</feature>
<evidence type="ECO:0000313" key="3">
    <source>
        <dbReference type="EnsemblPlants" id="OBART12G14900.1"/>
    </source>
</evidence>
<dbReference type="HOGENOM" id="CLU_1799567_0_0_1"/>
<evidence type="ECO:0000256" key="2">
    <source>
        <dbReference type="SAM" id="Phobius"/>
    </source>
</evidence>
<dbReference type="Gramene" id="OBART12G14900.1">
    <property type="protein sequence ID" value="OBART12G14900.1"/>
    <property type="gene ID" value="OBART12G14900"/>
</dbReference>
<protein>
    <submittedName>
        <fullName evidence="3">Uncharacterized protein</fullName>
    </submittedName>
</protein>
<keyword evidence="4" id="KW-1185">Reference proteome</keyword>
<reference evidence="3" key="2">
    <citation type="submission" date="2015-03" db="UniProtKB">
        <authorList>
            <consortium name="EnsemblPlants"/>
        </authorList>
    </citation>
    <scope>IDENTIFICATION</scope>
</reference>
<feature type="compositionally biased region" description="Polar residues" evidence="1">
    <location>
        <begin position="166"/>
        <end position="177"/>
    </location>
</feature>
<dbReference type="PaxDb" id="65489-OBART12G14900.1"/>
<name>A0A0D3HVF4_9ORYZ</name>
<dbReference type="AlphaFoldDB" id="A0A0D3HVF4"/>
<keyword evidence="2" id="KW-0472">Membrane</keyword>
<sequence>MESTEIAPKPDPYKQHKAQLYPRLQDLGREGSGLHTVFLSLLSFPIVFFLSLATSRGAVRVAQRGQAQLGRHETGTVAAGEGAARLRRASSGDHGAWRRGGERRGRAAMAELGLQVARTNGVIYDRFDECVRIDSVQGFHFTHEMAKRSSGMACPRGARQRHNGGRASTATGASRQN</sequence>
<dbReference type="Proteomes" id="UP000026960">
    <property type="component" value="Chromosome 12"/>
</dbReference>